<comment type="subcellular location">
    <subcellularLocation>
        <location evidence="2">Cytoplasm</location>
    </subcellularLocation>
    <subcellularLocation>
        <location evidence="3">Golgi apparatus</location>
    </subcellularLocation>
    <subcellularLocation>
        <location evidence="1">Membrane</location>
        <topology evidence="1">Peripheral membrane protein</topology>
        <orientation evidence="1">Cytoplasmic side</orientation>
    </subcellularLocation>
</comment>
<dbReference type="SUPFAM" id="SSF64268">
    <property type="entry name" value="PX domain"/>
    <property type="match status" value="1"/>
</dbReference>
<feature type="compositionally biased region" description="Polar residues" evidence="11">
    <location>
        <begin position="127"/>
        <end position="139"/>
    </location>
</feature>
<feature type="compositionally biased region" description="Polar residues" evidence="11">
    <location>
        <begin position="165"/>
        <end position="176"/>
    </location>
</feature>
<dbReference type="Gene3D" id="1.20.1270.60">
    <property type="entry name" value="Arfaptin homology (AH) domain/BAR domain"/>
    <property type="match status" value="1"/>
</dbReference>
<dbReference type="SMART" id="SM00312">
    <property type="entry name" value="PX"/>
    <property type="match status" value="1"/>
</dbReference>
<dbReference type="GO" id="GO:0035091">
    <property type="term" value="F:phosphatidylinositol binding"/>
    <property type="evidence" value="ECO:0007669"/>
    <property type="project" value="InterPro"/>
</dbReference>
<dbReference type="Proteomes" id="UP000218334">
    <property type="component" value="Unassembled WGS sequence"/>
</dbReference>
<evidence type="ECO:0000256" key="3">
    <source>
        <dbReference type="ARBA" id="ARBA00004555"/>
    </source>
</evidence>
<dbReference type="EMBL" id="KZ293422">
    <property type="protein sequence ID" value="PBK72373.1"/>
    <property type="molecule type" value="Genomic_DNA"/>
</dbReference>
<dbReference type="InterPro" id="IPR001683">
    <property type="entry name" value="PX_dom"/>
</dbReference>
<dbReference type="FunFam" id="1.20.1270.60:FF:000022">
    <property type="entry name" value="Sorting nexin 3 protein"/>
    <property type="match status" value="1"/>
</dbReference>
<keyword evidence="5" id="KW-0813">Transport</keyword>
<feature type="region of interest" description="Disordered" evidence="11">
    <location>
        <begin position="1"/>
        <end position="275"/>
    </location>
</feature>
<keyword evidence="6" id="KW-0963">Cytoplasm</keyword>
<evidence type="ECO:0000256" key="4">
    <source>
        <dbReference type="ARBA" id="ARBA00010883"/>
    </source>
</evidence>
<dbReference type="GO" id="GO:0042147">
    <property type="term" value="P:retrograde transport, endosome to Golgi"/>
    <property type="evidence" value="ECO:0007669"/>
    <property type="project" value="TreeGrafter"/>
</dbReference>
<evidence type="ECO:0000256" key="7">
    <source>
        <dbReference type="ARBA" id="ARBA00022553"/>
    </source>
</evidence>
<keyword evidence="10" id="KW-0472">Membrane</keyword>
<dbReference type="GO" id="GO:0005829">
    <property type="term" value="C:cytosol"/>
    <property type="evidence" value="ECO:0007669"/>
    <property type="project" value="GOC"/>
</dbReference>
<evidence type="ECO:0000313" key="13">
    <source>
        <dbReference type="EMBL" id="PBK72373.1"/>
    </source>
</evidence>
<name>A0A2H3C8B1_9AGAR</name>
<evidence type="ECO:0000256" key="10">
    <source>
        <dbReference type="ARBA" id="ARBA00023136"/>
    </source>
</evidence>
<dbReference type="PANTHER" id="PTHR10555:SF170">
    <property type="entry name" value="FI18122P1"/>
    <property type="match status" value="1"/>
</dbReference>
<dbReference type="PANTHER" id="PTHR10555">
    <property type="entry name" value="SORTING NEXIN"/>
    <property type="match status" value="1"/>
</dbReference>
<keyword evidence="9" id="KW-0333">Golgi apparatus</keyword>
<dbReference type="GO" id="GO:0045053">
    <property type="term" value="P:protein retention in Golgi apparatus"/>
    <property type="evidence" value="ECO:0007669"/>
    <property type="project" value="TreeGrafter"/>
</dbReference>
<evidence type="ECO:0000256" key="2">
    <source>
        <dbReference type="ARBA" id="ARBA00004496"/>
    </source>
</evidence>
<evidence type="ECO:0000256" key="9">
    <source>
        <dbReference type="ARBA" id="ARBA00023034"/>
    </source>
</evidence>
<dbReference type="FunFam" id="3.30.1520.10:FF:000013">
    <property type="entry name" value="Putative Sorting nexin 3"/>
    <property type="match status" value="1"/>
</dbReference>
<evidence type="ECO:0000313" key="14">
    <source>
        <dbReference type="Proteomes" id="UP000218334"/>
    </source>
</evidence>
<dbReference type="Gene3D" id="3.30.1520.10">
    <property type="entry name" value="Phox-like domain"/>
    <property type="match status" value="1"/>
</dbReference>
<accession>A0A2H3C8B1</accession>
<evidence type="ECO:0000256" key="6">
    <source>
        <dbReference type="ARBA" id="ARBA00022490"/>
    </source>
</evidence>
<keyword evidence="7" id="KW-0597">Phosphoprotein</keyword>
<dbReference type="InterPro" id="IPR027267">
    <property type="entry name" value="AH/BAR_dom_sf"/>
</dbReference>
<dbReference type="GO" id="GO:0005768">
    <property type="term" value="C:endosome"/>
    <property type="evidence" value="ECO:0007669"/>
    <property type="project" value="TreeGrafter"/>
</dbReference>
<dbReference type="PROSITE" id="PS50195">
    <property type="entry name" value="PX"/>
    <property type="match status" value="1"/>
</dbReference>
<dbReference type="GO" id="GO:0030904">
    <property type="term" value="C:retromer complex"/>
    <property type="evidence" value="ECO:0007669"/>
    <property type="project" value="UniProtKB-ARBA"/>
</dbReference>
<dbReference type="Pfam" id="PF09325">
    <property type="entry name" value="Vps5"/>
    <property type="match status" value="1"/>
</dbReference>
<evidence type="ECO:0000256" key="1">
    <source>
        <dbReference type="ARBA" id="ARBA00004287"/>
    </source>
</evidence>
<evidence type="ECO:0000256" key="5">
    <source>
        <dbReference type="ARBA" id="ARBA00022448"/>
    </source>
</evidence>
<evidence type="ECO:0000256" key="11">
    <source>
        <dbReference type="SAM" id="MobiDB-lite"/>
    </source>
</evidence>
<dbReference type="CDD" id="cd07627">
    <property type="entry name" value="BAR_Vps5p"/>
    <property type="match status" value="1"/>
</dbReference>
<dbReference type="GO" id="GO:0015031">
    <property type="term" value="P:protein transport"/>
    <property type="evidence" value="ECO:0007669"/>
    <property type="project" value="UniProtKB-KW"/>
</dbReference>
<keyword evidence="14" id="KW-1185">Reference proteome</keyword>
<evidence type="ECO:0000259" key="12">
    <source>
        <dbReference type="PROSITE" id="PS50195"/>
    </source>
</evidence>
<dbReference type="InterPro" id="IPR015404">
    <property type="entry name" value="Vps5_C"/>
</dbReference>
<keyword evidence="8" id="KW-0653">Protein transport</keyword>
<sequence length="638" mass="70670">MDGFDDLLAPSRSVLEENPFSDPFGKRSGSPDPWASPFAQQHDNAFRSGFGSHEPTSPTDEPAHDEEVAVATPVSPTVSVDPLDSAAANEPEEEEEEEEEEKPPATSSPSPGFRESVEPAATEIEPSRTNFSETATIRPTQPEELEPTIPVPEEPAPRQEDTALPTHSKSISQSGPALSHSEPAWGPLEQTGSVDRAFSSLSLGGETLGGWRGEQENWSNDRPASRFPTEQDDDSDDDKPIGTLRSPDRSRLTSPQTQHESKASQPVFDISVDDPQKVGDPIRSFTMYTVHTRTTSPLYQKSSFSVLRRYSDFLWLYEQLSLNNPGVVVPPVPEKNTFGRFDDQFVRQRRLALEKCVQKIANHPILGKDTDLKMFLESDSFALDIKHRKAQSGGLMATIGQSLTGPRFSETDEWFDKQKGYLDSLESQLRGLAKAIEAVAKQRAEISVATGEFAQTVADLSSSDIGSQLAQSLAGLADVERKSQDSQVAQSEQDMVTLMATVDEYARLINSVRLAFSSRIRTYHAWRNAESEAVRVKQTHERNRAQGRVPPDRAGYGLSQIADAERKALEAKHEFESVSRLVKSEVARFEQERIEDIKDSLNAFLEGMIARQKQMISQWDNYQQMLLKKVGAGRGANP</sequence>
<proteinExistence type="inferred from homology"/>
<dbReference type="Pfam" id="PF00787">
    <property type="entry name" value="PX"/>
    <property type="match status" value="1"/>
</dbReference>
<dbReference type="InterPro" id="IPR036871">
    <property type="entry name" value="PX_dom_sf"/>
</dbReference>
<reference evidence="14" key="1">
    <citation type="journal article" date="2017" name="Nat. Ecol. Evol.">
        <title>Genome expansion and lineage-specific genetic innovations in the forest pathogenic fungi Armillaria.</title>
        <authorList>
            <person name="Sipos G."/>
            <person name="Prasanna A.N."/>
            <person name="Walter M.C."/>
            <person name="O'Connor E."/>
            <person name="Balint B."/>
            <person name="Krizsan K."/>
            <person name="Kiss B."/>
            <person name="Hess J."/>
            <person name="Varga T."/>
            <person name="Slot J."/>
            <person name="Riley R."/>
            <person name="Boka B."/>
            <person name="Rigling D."/>
            <person name="Barry K."/>
            <person name="Lee J."/>
            <person name="Mihaltcheva S."/>
            <person name="LaButti K."/>
            <person name="Lipzen A."/>
            <person name="Waldron R."/>
            <person name="Moloney N.M."/>
            <person name="Sperisen C."/>
            <person name="Kredics L."/>
            <person name="Vagvoelgyi C."/>
            <person name="Patrignani A."/>
            <person name="Fitzpatrick D."/>
            <person name="Nagy I."/>
            <person name="Doyle S."/>
            <person name="Anderson J.B."/>
            <person name="Grigoriev I.V."/>
            <person name="Gueldener U."/>
            <person name="Muensterkoetter M."/>
            <person name="Nagy L.G."/>
        </authorList>
    </citation>
    <scope>NUCLEOTIDE SEQUENCE [LARGE SCALE GENOMIC DNA]</scope>
    <source>
        <strain evidence="14">28-4</strain>
    </source>
</reference>
<dbReference type="SUPFAM" id="SSF103657">
    <property type="entry name" value="BAR/IMD domain-like"/>
    <property type="match status" value="1"/>
</dbReference>
<dbReference type="InterPro" id="IPR035803">
    <property type="entry name" value="BAR_Vps5"/>
</dbReference>
<comment type="similarity">
    <text evidence="4">Belongs to the sorting nexin family.</text>
</comment>
<feature type="domain" description="PX" evidence="12">
    <location>
        <begin position="266"/>
        <end position="382"/>
    </location>
</feature>
<dbReference type="STRING" id="1076256.A0A2H3C8B1"/>
<organism evidence="13 14">
    <name type="scientific">Armillaria solidipes</name>
    <dbReference type="NCBI Taxonomy" id="1076256"/>
    <lineage>
        <taxon>Eukaryota</taxon>
        <taxon>Fungi</taxon>
        <taxon>Dikarya</taxon>
        <taxon>Basidiomycota</taxon>
        <taxon>Agaricomycotina</taxon>
        <taxon>Agaricomycetes</taxon>
        <taxon>Agaricomycetidae</taxon>
        <taxon>Agaricales</taxon>
        <taxon>Marasmiineae</taxon>
        <taxon>Physalacriaceae</taxon>
        <taxon>Armillaria</taxon>
    </lineage>
</organism>
<dbReference type="GO" id="GO:0005794">
    <property type="term" value="C:Golgi apparatus"/>
    <property type="evidence" value="ECO:0007669"/>
    <property type="project" value="UniProtKB-SubCell"/>
</dbReference>
<protein>
    <submittedName>
        <fullName evidence="13">Vps5-domain-containing protein</fullName>
    </submittedName>
</protein>
<dbReference type="AlphaFoldDB" id="A0A2H3C8B1"/>
<gene>
    <name evidence="13" type="ORF">ARMSODRAFT_954054</name>
</gene>
<evidence type="ECO:0000256" key="8">
    <source>
        <dbReference type="ARBA" id="ARBA00022927"/>
    </source>
</evidence>
<feature type="compositionally biased region" description="Acidic residues" evidence="11">
    <location>
        <begin position="90"/>
        <end position="101"/>
    </location>
</feature>